<dbReference type="SUPFAM" id="SSF53448">
    <property type="entry name" value="Nucleotide-diphospho-sugar transferases"/>
    <property type="match status" value="1"/>
</dbReference>
<dbReference type="Pfam" id="PF00535">
    <property type="entry name" value="Glycos_transf_2"/>
    <property type="match status" value="1"/>
</dbReference>
<gene>
    <name evidence="3" type="ORF">SYMBAF_08680</name>
</gene>
<dbReference type="PANTHER" id="PTHR45947:SF3">
    <property type="entry name" value="SULFOQUINOVOSYL TRANSFERASE SQD2"/>
    <property type="match status" value="1"/>
</dbReference>
<dbReference type="AlphaFoldDB" id="A0A068Z597"/>
<feature type="domain" description="Glycosyltransferase 2-like" evidence="2">
    <location>
        <begin position="774"/>
        <end position="914"/>
    </location>
</feature>
<reference evidence="3 4" key="1">
    <citation type="journal article" date="2014" name="Genome Announc.">
        <title>Whole-Genome Sequence of Serratia symbiotica Strain CWBI-2.3T, a Free-Living Symbiont of the Black Bean Aphid Aphis fabae.</title>
        <authorList>
            <person name="Foray V."/>
            <person name="Grigorescu A.S."/>
            <person name="Sabri A."/>
            <person name="Haubruge E."/>
            <person name="Lognay G."/>
            <person name="Francis F."/>
            <person name="Fauconnier M.L."/>
            <person name="Hance T."/>
            <person name="Thonart P."/>
        </authorList>
    </citation>
    <scope>NUCLEOTIDE SEQUENCE [LARGE SCALE GENOMIC DNA]</scope>
    <source>
        <strain evidence="3">CWBI-2.3</strain>
    </source>
</reference>
<feature type="domain" description="Glycosyl transferase family 1" evidence="1">
    <location>
        <begin position="182"/>
        <end position="332"/>
    </location>
</feature>
<proteinExistence type="predicted"/>
<dbReference type="InterPro" id="IPR050194">
    <property type="entry name" value="Glycosyltransferase_grp1"/>
</dbReference>
<dbReference type="Gene3D" id="3.90.550.10">
    <property type="entry name" value="Spore Coat Polysaccharide Biosynthesis Protein SpsA, Chain A"/>
    <property type="match status" value="1"/>
</dbReference>
<dbReference type="InterPro" id="IPR029044">
    <property type="entry name" value="Nucleotide-diphossugar_trans"/>
</dbReference>
<dbReference type="CDD" id="cd03801">
    <property type="entry name" value="GT4_PimA-like"/>
    <property type="match status" value="1"/>
</dbReference>
<accession>A0A068Z597</accession>
<dbReference type="InterPro" id="IPR001173">
    <property type="entry name" value="Glyco_trans_2-like"/>
</dbReference>
<dbReference type="InterPro" id="IPR001296">
    <property type="entry name" value="Glyco_trans_1"/>
</dbReference>
<dbReference type="Proteomes" id="UP000042738">
    <property type="component" value="Chromosome"/>
</dbReference>
<sequence>MNYCNQYAELEQFKGLRVAVLTTESAQGEVGGAERLYQGLLAGLIEIGCEAETVPVIADESSFEQIGKNYQHCRELDLSRFDAVVSTKTPTYAVNHPNHVMYLVHTVRVFDDMFYETFPGHDPIRLAERAMLHQWDFEAISKVKARFTIGHEVSNRLYRWCGIHSDVIHPPLGVNGFKQGKTGDYFFLPGRLHPWKRVDLAINAIKASSLPLRLVIAGTGETERELKDLAAGDSRIEFVGRLSDEELLGYYANALAIAFVPKKEDYGYVTLEGFSSAKPIITCTDSGEPTYFVKHLKTGFICEPTPEALCGGFEWLFNNTSSATAMGQQGYEMIQGMCWSTVGKQLISAAMAPQVMIKQMHLNVSVADMQPIDPPIGGGRLRLLGLYHNLGQDVKATYVGSYDWPGEKYRRHQLSPSLEEINIPLSQEHHLAANEWAVRANGKTVIDVIFSQQGHLSPDYLAGVLENIKQAEVVVFSHPWVYPLIDPSLLQGKVVVYDSHNIEGYLRAQLFDESNAAELAAIRQVIADEYLLGQRADLILACSQEDLLRFSRVYEFSVEKMRVVPNGVMAFTHPVPGDEERAAAKMALNYSAEDKLVIFIGSAYEPNAEAAKFIVNMLAPAVPEVTFIIAGGVGSIVEKVNHKNVRVTGMLNEEDKALWLSAADMAVNPMFSGSGTNIKMFDFMSMAMPTVTTKIGARGIDTGGLNAMLVVDPTKEAFATAIRALFDQEYRGKVGAAARACVESGYAWERISDVVGRMFSSRAQWSNQPQPCFSVVIPSYERPDQLLILVDCLQKQVERDFEVIIIDQSEQPWFARDSDFGFPLCYYHSPVKGAVRARNTGALLAQGKVIAFTDDDCRPNPNWLANARKYFDIKGVVGIEGMITSDNHCDENWRLVTNVGFEGIGFMTANLMVRSTVFNYLGGFDLQFDHPHFREDTDFGWRMQQLGMVPYAKDVDVFHPAQLRSKERESSAIRARFFQKDVLLYRKHPEKYHELFLREKHYERTCGFKENLLLGFEKENEAVPQWMAELLDA</sequence>
<evidence type="ECO:0000313" key="3">
    <source>
        <dbReference type="EMBL" id="QLH62985.1"/>
    </source>
</evidence>
<name>A0A068Z597_9GAMM</name>
<dbReference type="EMBL" id="CP050855">
    <property type="protein sequence ID" value="QLH62985.1"/>
    <property type="molecule type" value="Genomic_DNA"/>
</dbReference>
<dbReference type="RefSeq" id="WP_052447739.1">
    <property type="nucleotide sequence ID" value="NZ_CP050855.1"/>
</dbReference>
<evidence type="ECO:0000259" key="1">
    <source>
        <dbReference type="Pfam" id="PF00534"/>
    </source>
</evidence>
<dbReference type="Gene3D" id="3.40.50.2000">
    <property type="entry name" value="Glycogen Phosphorylase B"/>
    <property type="match status" value="3"/>
</dbReference>
<organism evidence="3 4">
    <name type="scientific">Serratia symbiotica</name>
    <dbReference type="NCBI Taxonomy" id="138074"/>
    <lineage>
        <taxon>Bacteria</taxon>
        <taxon>Pseudomonadati</taxon>
        <taxon>Pseudomonadota</taxon>
        <taxon>Gammaproteobacteria</taxon>
        <taxon>Enterobacterales</taxon>
        <taxon>Yersiniaceae</taxon>
        <taxon>Serratia</taxon>
    </lineage>
</organism>
<keyword evidence="3" id="KW-0808">Transferase</keyword>
<dbReference type="CDD" id="cd00761">
    <property type="entry name" value="Glyco_tranf_GTA_type"/>
    <property type="match status" value="1"/>
</dbReference>
<dbReference type="GO" id="GO:0016757">
    <property type="term" value="F:glycosyltransferase activity"/>
    <property type="evidence" value="ECO:0007669"/>
    <property type="project" value="InterPro"/>
</dbReference>
<evidence type="ECO:0000313" key="4">
    <source>
        <dbReference type="Proteomes" id="UP000042738"/>
    </source>
</evidence>
<dbReference type="GeneID" id="93736569"/>
<dbReference type="Pfam" id="PF00534">
    <property type="entry name" value="Glycos_transf_1"/>
    <property type="match status" value="1"/>
</dbReference>
<dbReference type="SUPFAM" id="SSF53756">
    <property type="entry name" value="UDP-Glycosyltransferase/glycogen phosphorylase"/>
    <property type="match status" value="2"/>
</dbReference>
<protein>
    <submittedName>
        <fullName evidence="3">Glycosyltransferase</fullName>
    </submittedName>
</protein>
<dbReference type="PANTHER" id="PTHR45947">
    <property type="entry name" value="SULFOQUINOVOSYL TRANSFERASE SQD2"/>
    <property type="match status" value="1"/>
</dbReference>
<dbReference type="STRING" id="138074.SYMBAF_20252"/>
<dbReference type="Pfam" id="PF13692">
    <property type="entry name" value="Glyco_trans_1_4"/>
    <property type="match status" value="1"/>
</dbReference>
<evidence type="ECO:0000259" key="2">
    <source>
        <dbReference type="Pfam" id="PF00535"/>
    </source>
</evidence>